<dbReference type="Proteomes" id="UP001549145">
    <property type="component" value="Unassembled WGS sequence"/>
</dbReference>
<name>A0ABV2L1I6_9HYPH</name>
<dbReference type="SUPFAM" id="SSF53335">
    <property type="entry name" value="S-adenosyl-L-methionine-dependent methyltransferases"/>
    <property type="match status" value="1"/>
</dbReference>
<dbReference type="GO" id="GO:0032259">
    <property type="term" value="P:methylation"/>
    <property type="evidence" value="ECO:0007669"/>
    <property type="project" value="UniProtKB-KW"/>
</dbReference>
<organism evidence="2 3">
    <name type="scientific">Methylobacterium goesingense</name>
    <dbReference type="NCBI Taxonomy" id="243690"/>
    <lineage>
        <taxon>Bacteria</taxon>
        <taxon>Pseudomonadati</taxon>
        <taxon>Pseudomonadota</taxon>
        <taxon>Alphaproteobacteria</taxon>
        <taxon>Hyphomicrobiales</taxon>
        <taxon>Methylobacteriaceae</taxon>
        <taxon>Methylobacterium</taxon>
    </lineage>
</organism>
<evidence type="ECO:0000313" key="2">
    <source>
        <dbReference type="EMBL" id="MET3691692.1"/>
    </source>
</evidence>
<dbReference type="Pfam" id="PF05063">
    <property type="entry name" value="MT-A70"/>
    <property type="match status" value="1"/>
</dbReference>
<dbReference type="InterPro" id="IPR007757">
    <property type="entry name" value="MT-A70-like"/>
</dbReference>
<dbReference type="GO" id="GO:0008168">
    <property type="term" value="F:methyltransferase activity"/>
    <property type="evidence" value="ECO:0007669"/>
    <property type="project" value="UniProtKB-KW"/>
</dbReference>
<sequence length="284" mass="31917">MKAPVTFRPSELHAMALALLDRERSEARDRMAHGRKGAKLSQPARVLDRVGAKFGISGRQVEKIADVCRAAEADPVRFGPLLEEMDRTGKVNGPHTKLLRARDEERVLSLVPVQGRFRTLVFDPPWAEDNISDAAGHDYALMPFADILAMPVHDWAEDDAHLYLWVTNNTLSLFPQLLAAWGFEHKTVLTWTKPDIGFGRYFRNSTEHVIFATRGTLRTRSAARSTRTDHDWPVGANSEKPDAFYDLVRACSFPPYGEGFQRTPRPDFVNLYQPAPAPVLQAAE</sequence>
<evidence type="ECO:0000313" key="3">
    <source>
        <dbReference type="Proteomes" id="UP001549145"/>
    </source>
</evidence>
<dbReference type="EMBL" id="JBEPMM010000002">
    <property type="protein sequence ID" value="MET3691692.1"/>
    <property type="molecule type" value="Genomic_DNA"/>
</dbReference>
<accession>A0ABV2L1I6</accession>
<comment type="similarity">
    <text evidence="1">Belongs to the MT-A70-like family.</text>
</comment>
<protein>
    <submittedName>
        <fullName evidence="2">N6-adenosine-specific RNA methylase IME4</fullName>
    </submittedName>
</protein>
<keyword evidence="2" id="KW-0808">Transferase</keyword>
<proteinExistence type="inferred from homology"/>
<gene>
    <name evidence="2" type="ORF">ABID43_001217</name>
</gene>
<evidence type="ECO:0000256" key="1">
    <source>
        <dbReference type="PROSITE-ProRule" id="PRU00489"/>
    </source>
</evidence>
<dbReference type="RefSeq" id="WP_238276872.1">
    <property type="nucleotide sequence ID" value="NZ_BPQL01000019.1"/>
</dbReference>
<reference evidence="2 3" key="1">
    <citation type="submission" date="2024-06" db="EMBL/GenBank/DDBJ databases">
        <title>Genomic Encyclopedia of Type Strains, Phase IV (KMG-IV): sequencing the most valuable type-strain genomes for metagenomic binning, comparative biology and taxonomic classification.</title>
        <authorList>
            <person name="Goeker M."/>
        </authorList>
    </citation>
    <scope>NUCLEOTIDE SEQUENCE [LARGE SCALE GENOMIC DNA]</scope>
    <source>
        <strain evidence="2 3">DSM 21331</strain>
    </source>
</reference>
<keyword evidence="2" id="KW-0489">Methyltransferase</keyword>
<keyword evidence="3" id="KW-1185">Reference proteome</keyword>
<dbReference type="Gene3D" id="3.40.50.150">
    <property type="entry name" value="Vaccinia Virus protein VP39"/>
    <property type="match status" value="1"/>
</dbReference>
<dbReference type="PROSITE" id="PS51143">
    <property type="entry name" value="MT_A70"/>
    <property type="match status" value="1"/>
</dbReference>
<comment type="caution">
    <text evidence="2">The sequence shown here is derived from an EMBL/GenBank/DDBJ whole genome shotgun (WGS) entry which is preliminary data.</text>
</comment>
<dbReference type="InterPro" id="IPR029063">
    <property type="entry name" value="SAM-dependent_MTases_sf"/>
</dbReference>